<evidence type="ECO:0000313" key="1">
    <source>
        <dbReference type="EMBL" id="KAF5748209.1"/>
    </source>
</evidence>
<dbReference type="InterPro" id="IPR003020">
    <property type="entry name" value="HCO3_transpt_euk"/>
</dbReference>
<reference evidence="1 2" key="1">
    <citation type="journal article" date="2020" name="Nat. Commun.">
        <title>Genome of Tripterygium wilfordii and identification of cytochrome P450 involved in triptolide biosynthesis.</title>
        <authorList>
            <person name="Tu L."/>
            <person name="Su P."/>
            <person name="Zhang Z."/>
            <person name="Gao L."/>
            <person name="Wang J."/>
            <person name="Hu T."/>
            <person name="Zhou J."/>
            <person name="Zhang Y."/>
            <person name="Zhao Y."/>
            <person name="Liu Y."/>
            <person name="Song Y."/>
            <person name="Tong Y."/>
            <person name="Lu Y."/>
            <person name="Yang J."/>
            <person name="Xu C."/>
            <person name="Jia M."/>
            <person name="Peters R.J."/>
            <person name="Huang L."/>
            <person name="Gao W."/>
        </authorList>
    </citation>
    <scope>NUCLEOTIDE SEQUENCE [LARGE SCALE GENOMIC DNA]</scope>
    <source>
        <strain evidence="2">cv. XIE 37</strain>
        <tissue evidence="1">Leaf</tissue>
    </source>
</reference>
<evidence type="ECO:0000313" key="2">
    <source>
        <dbReference type="Proteomes" id="UP000593562"/>
    </source>
</evidence>
<dbReference type="GO" id="GO:0006820">
    <property type="term" value="P:monoatomic anion transport"/>
    <property type="evidence" value="ECO:0007669"/>
    <property type="project" value="InterPro"/>
</dbReference>
<dbReference type="GO" id="GO:0005452">
    <property type="term" value="F:solute:inorganic anion antiporter activity"/>
    <property type="evidence" value="ECO:0007669"/>
    <property type="project" value="InterPro"/>
</dbReference>
<dbReference type="GO" id="GO:0050801">
    <property type="term" value="P:monoatomic ion homeostasis"/>
    <property type="evidence" value="ECO:0007669"/>
    <property type="project" value="TreeGrafter"/>
</dbReference>
<dbReference type="Proteomes" id="UP000593562">
    <property type="component" value="Unassembled WGS sequence"/>
</dbReference>
<comment type="caution">
    <text evidence="1">The sequence shown here is derived from an EMBL/GenBank/DDBJ whole genome shotgun (WGS) entry which is preliminary data.</text>
</comment>
<dbReference type="EMBL" id="JAAARO010000004">
    <property type="protein sequence ID" value="KAF5748209.1"/>
    <property type="molecule type" value="Genomic_DNA"/>
</dbReference>
<dbReference type="InParanoid" id="A0A7J7DPK6"/>
<gene>
    <name evidence="1" type="ORF">HS088_TW04G00160</name>
</gene>
<dbReference type="GO" id="GO:0005886">
    <property type="term" value="C:plasma membrane"/>
    <property type="evidence" value="ECO:0007669"/>
    <property type="project" value="TreeGrafter"/>
</dbReference>
<name>A0A7J7DPK6_TRIWF</name>
<accession>A0A7J7DPK6</accession>
<dbReference type="PANTHER" id="PTHR11453:SF40">
    <property type="entry name" value="BORON TRANSPORTER 4-RELATED"/>
    <property type="match status" value="1"/>
</dbReference>
<protein>
    <submittedName>
        <fullName evidence="1">Boron transporter 4</fullName>
    </submittedName>
</protein>
<dbReference type="PANTHER" id="PTHR11453">
    <property type="entry name" value="ANION EXCHANGE PROTEIN"/>
    <property type="match status" value="1"/>
</dbReference>
<proteinExistence type="predicted"/>
<dbReference type="Gene3D" id="1.10.287.570">
    <property type="entry name" value="Helical hairpin bin"/>
    <property type="match status" value="1"/>
</dbReference>
<keyword evidence="2" id="KW-1185">Reference proteome</keyword>
<dbReference type="AlphaFoldDB" id="A0A7J7DPK6"/>
<organism evidence="1 2">
    <name type="scientific">Tripterygium wilfordii</name>
    <name type="common">Thunder God vine</name>
    <dbReference type="NCBI Taxonomy" id="458696"/>
    <lineage>
        <taxon>Eukaryota</taxon>
        <taxon>Viridiplantae</taxon>
        <taxon>Streptophyta</taxon>
        <taxon>Embryophyta</taxon>
        <taxon>Tracheophyta</taxon>
        <taxon>Spermatophyta</taxon>
        <taxon>Magnoliopsida</taxon>
        <taxon>eudicotyledons</taxon>
        <taxon>Gunneridae</taxon>
        <taxon>Pentapetalae</taxon>
        <taxon>rosids</taxon>
        <taxon>fabids</taxon>
        <taxon>Celastrales</taxon>
        <taxon>Celastraceae</taxon>
        <taxon>Tripterygium</taxon>
    </lineage>
</organism>
<sequence>MLSYLQIIVDPKNPLAKLHMRAVSTRLSRYVMLACIIIGKGRVLVECKGVALLGYGAMVNTASKLMPFGQILALSFIAPAMESLRTPFKGIIGDIKGRGACYKEDWASALFSGIRLLAPTAYIFFASALPVIAFGEQLYRNTVCILQLIRKKMVQSAKECIKQHRSNSEIYGRMQAVFVEMDISPSTTAVAEELQELKQAVMKSNDEGNAKGKFDPEKHIDAYLPVRIGKCYHLWCVLPCEQEKEPSAALIEASEDEFYNAEILDEMTTNRGELKHRTLSINEDSMYQVHPQDEVRASGGP</sequence>